<gene>
    <name evidence="1" type="ORF">AFUS01_LOCUS24049</name>
</gene>
<dbReference type="AlphaFoldDB" id="A0A8J2KI86"/>
<sequence>MGEPDRCEWVPISNAGGISSEIQCPC</sequence>
<comment type="caution">
    <text evidence="1">The sequence shown here is derived from an EMBL/GenBank/DDBJ whole genome shotgun (WGS) entry which is preliminary data.</text>
</comment>
<dbReference type="Proteomes" id="UP000708208">
    <property type="component" value="Unassembled WGS sequence"/>
</dbReference>
<evidence type="ECO:0000313" key="2">
    <source>
        <dbReference type="Proteomes" id="UP000708208"/>
    </source>
</evidence>
<reference evidence="1" key="1">
    <citation type="submission" date="2021-06" db="EMBL/GenBank/DDBJ databases">
        <authorList>
            <person name="Hodson N. C."/>
            <person name="Mongue J. A."/>
            <person name="Jaron S. K."/>
        </authorList>
    </citation>
    <scope>NUCLEOTIDE SEQUENCE</scope>
</reference>
<feature type="non-terminal residue" evidence="1">
    <location>
        <position position="26"/>
    </location>
</feature>
<proteinExistence type="predicted"/>
<keyword evidence="2" id="KW-1185">Reference proteome</keyword>
<evidence type="ECO:0000313" key="1">
    <source>
        <dbReference type="EMBL" id="CAG7785424.1"/>
    </source>
</evidence>
<dbReference type="EMBL" id="CAJVCH010296410">
    <property type="protein sequence ID" value="CAG7785424.1"/>
    <property type="molecule type" value="Genomic_DNA"/>
</dbReference>
<accession>A0A8J2KI86</accession>
<organism evidence="1 2">
    <name type="scientific">Allacma fusca</name>
    <dbReference type="NCBI Taxonomy" id="39272"/>
    <lineage>
        <taxon>Eukaryota</taxon>
        <taxon>Metazoa</taxon>
        <taxon>Ecdysozoa</taxon>
        <taxon>Arthropoda</taxon>
        <taxon>Hexapoda</taxon>
        <taxon>Collembola</taxon>
        <taxon>Symphypleona</taxon>
        <taxon>Sminthuridae</taxon>
        <taxon>Allacma</taxon>
    </lineage>
</organism>
<name>A0A8J2KI86_9HEXA</name>
<protein>
    <submittedName>
        <fullName evidence="1">Uncharacterized protein</fullName>
    </submittedName>
</protein>